<dbReference type="InterPro" id="IPR033985">
    <property type="entry name" value="SusD-like_N"/>
</dbReference>
<comment type="caution">
    <text evidence="9">The sequence shown here is derived from an EMBL/GenBank/DDBJ whole genome shotgun (WGS) entry which is preliminary data.</text>
</comment>
<dbReference type="GO" id="GO:0009279">
    <property type="term" value="C:cell outer membrane"/>
    <property type="evidence" value="ECO:0007669"/>
    <property type="project" value="UniProtKB-SubCell"/>
</dbReference>
<dbReference type="Pfam" id="PF14322">
    <property type="entry name" value="SusD-like_3"/>
    <property type="match status" value="1"/>
</dbReference>
<dbReference type="SUPFAM" id="SSF48452">
    <property type="entry name" value="TPR-like"/>
    <property type="match status" value="1"/>
</dbReference>
<dbReference type="EMBL" id="QMFY01000016">
    <property type="protein sequence ID" value="RAV98637.1"/>
    <property type="molecule type" value="Genomic_DNA"/>
</dbReference>
<feature type="domain" description="SusD-like N-terminal" evidence="8">
    <location>
        <begin position="23"/>
        <end position="223"/>
    </location>
</feature>
<keyword evidence="3 6" id="KW-0732">Signal</keyword>
<organism evidence="9 10">
    <name type="scientific">Pseudochryseolinea flava</name>
    <dbReference type="NCBI Taxonomy" id="2059302"/>
    <lineage>
        <taxon>Bacteria</taxon>
        <taxon>Pseudomonadati</taxon>
        <taxon>Bacteroidota</taxon>
        <taxon>Cytophagia</taxon>
        <taxon>Cytophagales</taxon>
        <taxon>Fulvivirgaceae</taxon>
        <taxon>Pseudochryseolinea</taxon>
    </lineage>
</organism>
<keyword evidence="10" id="KW-1185">Reference proteome</keyword>
<evidence type="ECO:0000256" key="5">
    <source>
        <dbReference type="ARBA" id="ARBA00023237"/>
    </source>
</evidence>
<comment type="similarity">
    <text evidence="2">Belongs to the SusD family.</text>
</comment>
<dbReference type="AlphaFoldDB" id="A0A364XWA6"/>
<name>A0A364XWA6_9BACT</name>
<evidence type="ECO:0000313" key="9">
    <source>
        <dbReference type="EMBL" id="RAV98637.1"/>
    </source>
</evidence>
<evidence type="ECO:0000256" key="1">
    <source>
        <dbReference type="ARBA" id="ARBA00004442"/>
    </source>
</evidence>
<gene>
    <name evidence="9" type="ORF">DQQ10_23165</name>
</gene>
<reference evidence="9 10" key="1">
    <citation type="submission" date="2018-06" db="EMBL/GenBank/DDBJ databases">
        <title>Chryseolinea flavus sp. nov., a member of the phylum Bacteroidetes isolated from soil.</title>
        <authorList>
            <person name="Li Y."/>
            <person name="Wang J."/>
        </authorList>
    </citation>
    <scope>NUCLEOTIDE SEQUENCE [LARGE SCALE GENOMIC DNA]</scope>
    <source>
        <strain evidence="9 10">SDU1-6</strain>
    </source>
</reference>
<dbReference type="InterPro" id="IPR012944">
    <property type="entry name" value="SusD_RagB_dom"/>
</dbReference>
<feature type="chain" id="PRO_5016670205" evidence="6">
    <location>
        <begin position="21"/>
        <end position="509"/>
    </location>
</feature>
<feature type="domain" description="RagB/SusD" evidence="7">
    <location>
        <begin position="362"/>
        <end position="479"/>
    </location>
</feature>
<dbReference type="OrthoDB" id="9792139at2"/>
<evidence type="ECO:0000256" key="4">
    <source>
        <dbReference type="ARBA" id="ARBA00023136"/>
    </source>
</evidence>
<evidence type="ECO:0000256" key="2">
    <source>
        <dbReference type="ARBA" id="ARBA00006275"/>
    </source>
</evidence>
<evidence type="ECO:0000256" key="3">
    <source>
        <dbReference type="ARBA" id="ARBA00022729"/>
    </source>
</evidence>
<dbReference type="RefSeq" id="WP_112749313.1">
    <property type="nucleotide sequence ID" value="NZ_QMFY01000016.1"/>
</dbReference>
<dbReference type="Pfam" id="PF07980">
    <property type="entry name" value="SusD_RagB"/>
    <property type="match status" value="1"/>
</dbReference>
<keyword evidence="5" id="KW-0998">Cell outer membrane</keyword>
<keyword evidence="4" id="KW-0472">Membrane</keyword>
<dbReference type="PROSITE" id="PS51257">
    <property type="entry name" value="PROKAR_LIPOPROTEIN"/>
    <property type="match status" value="1"/>
</dbReference>
<sequence>MKKIILKSCIVLTAMMGVSACDDFLDETVNGQLFEEAFYLTDEDAAQGVIAAYDMLGAEYNTIWASSLMIKTMPSDESNAGGANNGDQVGYQTLDDFAVSSQNDKVVAYWANLYSVIYRANKVLNNVEPGSDYSKRLLAEAKTLRAYAYFELVSLWGGVPIILDDVLESEFTTTKRATKDEVYALIEKDLTEAILVLPVKSDYDAADTFRWSKGAAQALLGKAHLYQGEWAAAVTAFNAVISSDEYALEESLQAVFDRTGEFGSESLFEFSFVSSEKYTWGNFPWGNRPESNIHVQLMGPREGMYTPMTGDSLQAGWGMNAGKKKMYDAFVAAGDVNRRRVTIFSKAELEAGGGKFVGDAWDVEGYWQRKYGSFAQATTGDDGATPQLNYSTNVRVIRYADVLLMAAEANFRNNDQDAARDLINQVRQRPGTNLAPLAVSVKDDALFTALVTERHLELAFEGFRYLDLVRWGLADEELGALGFQTGVHELLPIPYNDVNAYKLEQNPGY</sequence>
<dbReference type="CDD" id="cd08977">
    <property type="entry name" value="SusD"/>
    <property type="match status" value="1"/>
</dbReference>
<evidence type="ECO:0000259" key="8">
    <source>
        <dbReference type="Pfam" id="PF14322"/>
    </source>
</evidence>
<accession>A0A364XWA6</accession>
<dbReference type="InterPro" id="IPR011990">
    <property type="entry name" value="TPR-like_helical_dom_sf"/>
</dbReference>
<protein>
    <submittedName>
        <fullName evidence="9">RagB/SusD family nutrient uptake outer membrane protein</fullName>
    </submittedName>
</protein>
<evidence type="ECO:0000259" key="7">
    <source>
        <dbReference type="Pfam" id="PF07980"/>
    </source>
</evidence>
<dbReference type="Gene3D" id="1.25.40.390">
    <property type="match status" value="1"/>
</dbReference>
<evidence type="ECO:0000256" key="6">
    <source>
        <dbReference type="SAM" id="SignalP"/>
    </source>
</evidence>
<feature type="signal peptide" evidence="6">
    <location>
        <begin position="1"/>
        <end position="20"/>
    </location>
</feature>
<evidence type="ECO:0000313" key="10">
    <source>
        <dbReference type="Proteomes" id="UP000251889"/>
    </source>
</evidence>
<comment type="subcellular location">
    <subcellularLocation>
        <location evidence="1">Cell outer membrane</location>
    </subcellularLocation>
</comment>
<proteinExistence type="inferred from homology"/>
<dbReference type="Proteomes" id="UP000251889">
    <property type="component" value="Unassembled WGS sequence"/>
</dbReference>